<name>A0A8K2A2T3_9CYAN</name>
<dbReference type="EMBL" id="WVIC01000060">
    <property type="protein sequence ID" value="NCJ08617.1"/>
    <property type="molecule type" value="Genomic_DNA"/>
</dbReference>
<evidence type="ECO:0000313" key="1">
    <source>
        <dbReference type="EMBL" id="NCJ08617.1"/>
    </source>
</evidence>
<dbReference type="AlphaFoldDB" id="A0A8K2A2T3"/>
<evidence type="ECO:0000313" key="2">
    <source>
        <dbReference type="Proteomes" id="UP000607397"/>
    </source>
</evidence>
<protein>
    <submittedName>
        <fullName evidence="1">DUF29 family protein</fullName>
    </submittedName>
</protein>
<proteinExistence type="predicted"/>
<organism evidence="1 2">
    <name type="scientific">Petrachloros mirabilis ULC683</name>
    <dbReference type="NCBI Taxonomy" id="2781853"/>
    <lineage>
        <taxon>Bacteria</taxon>
        <taxon>Bacillati</taxon>
        <taxon>Cyanobacteriota</taxon>
        <taxon>Cyanophyceae</taxon>
        <taxon>Synechococcales</taxon>
        <taxon>Petrachlorosaceae</taxon>
        <taxon>Petrachloros</taxon>
        <taxon>Petrachloros mirabilis</taxon>
    </lineage>
</organism>
<keyword evidence="2" id="KW-1185">Reference proteome</keyword>
<dbReference type="PANTHER" id="PTHR34235">
    <property type="entry name" value="SLR1203 PROTEIN-RELATED"/>
    <property type="match status" value="1"/>
</dbReference>
<reference evidence="1" key="1">
    <citation type="submission" date="2019-12" db="EMBL/GenBank/DDBJ databases">
        <title>High-Quality draft genome sequences of three cyanobacteria isolated from the limestone walls of the Old Cathedral of Coimbra.</title>
        <authorList>
            <person name="Tiago I."/>
            <person name="Soares F."/>
            <person name="Portugal A."/>
        </authorList>
    </citation>
    <scope>NUCLEOTIDE SEQUENCE [LARGE SCALE GENOMIC DNA]</scope>
    <source>
        <strain evidence="1">C</strain>
    </source>
</reference>
<dbReference type="Gene3D" id="1.20.1220.20">
    <property type="entry name" value="Uncharcterised protein PF01724"/>
    <property type="match status" value="1"/>
</dbReference>
<dbReference type="RefSeq" id="WP_161827089.1">
    <property type="nucleotide sequence ID" value="NZ_WVIC01000060.1"/>
</dbReference>
<gene>
    <name evidence="1" type="ORF">GS597_19305</name>
</gene>
<comment type="caution">
    <text evidence="1">The sequence shown here is derived from an EMBL/GenBank/DDBJ whole genome shotgun (WGS) entry which is preliminary data.</text>
</comment>
<dbReference type="Pfam" id="PF01724">
    <property type="entry name" value="DUF29"/>
    <property type="match status" value="1"/>
</dbReference>
<accession>A0A8K2A2T3</accession>
<sequence>MTTIPETKSDVTQYEADFVIWVEQQAALLKQGCWGDLDVVHLIDEVEALGRSEKRALRSQVIRVIKHLLKLNYQPGAFYYLNSWRSSVAEGRTQIKLILQDSPSLKPYLAQVFAECYRDAVAEVVAETGLAEPVFPQKCPYSPAQVLDLKFLPGAGEASDG</sequence>
<dbReference type="InterPro" id="IPR002636">
    <property type="entry name" value="DUF29"/>
</dbReference>
<dbReference type="Proteomes" id="UP000607397">
    <property type="component" value="Unassembled WGS sequence"/>
</dbReference>